<proteinExistence type="predicted"/>
<protein>
    <submittedName>
        <fullName evidence="1">Uncharacterized protein</fullName>
    </submittedName>
</protein>
<accession>A0AAQ3SD40</accession>
<dbReference type="Proteomes" id="UP001341281">
    <property type="component" value="Chromosome 01"/>
</dbReference>
<keyword evidence="2" id="KW-1185">Reference proteome</keyword>
<gene>
    <name evidence="1" type="ORF">U9M48_001744</name>
</gene>
<evidence type="ECO:0000313" key="1">
    <source>
        <dbReference type="EMBL" id="WVZ50498.1"/>
    </source>
</evidence>
<dbReference type="EMBL" id="CP144745">
    <property type="protein sequence ID" value="WVZ50498.1"/>
    <property type="molecule type" value="Genomic_DNA"/>
</dbReference>
<organism evidence="1 2">
    <name type="scientific">Paspalum notatum var. saurae</name>
    <dbReference type="NCBI Taxonomy" id="547442"/>
    <lineage>
        <taxon>Eukaryota</taxon>
        <taxon>Viridiplantae</taxon>
        <taxon>Streptophyta</taxon>
        <taxon>Embryophyta</taxon>
        <taxon>Tracheophyta</taxon>
        <taxon>Spermatophyta</taxon>
        <taxon>Magnoliopsida</taxon>
        <taxon>Liliopsida</taxon>
        <taxon>Poales</taxon>
        <taxon>Poaceae</taxon>
        <taxon>PACMAD clade</taxon>
        <taxon>Panicoideae</taxon>
        <taxon>Andropogonodae</taxon>
        <taxon>Paspaleae</taxon>
        <taxon>Paspalinae</taxon>
        <taxon>Paspalum</taxon>
    </lineage>
</organism>
<dbReference type="AlphaFoldDB" id="A0AAQ3SD40"/>
<evidence type="ECO:0000313" key="2">
    <source>
        <dbReference type="Proteomes" id="UP001341281"/>
    </source>
</evidence>
<name>A0AAQ3SD40_PASNO</name>
<sequence>MANCCGVRELEPESSLTNLATSSLLQLQDGSKRSHHEPRLSASRWRMHSMQSSKSYDKLRTCLTQVLVTSVLMCTPMAELRKDCIVSNSSVMNTASRCTISHCSFSSLIADLTFSTSASTAALEIPLARLACVVCFVACRNCTTYQY</sequence>
<reference evidence="1 2" key="1">
    <citation type="submission" date="2024-02" db="EMBL/GenBank/DDBJ databases">
        <title>High-quality chromosome-scale genome assembly of Pensacola bahiagrass (Paspalum notatum Flugge var. saurae).</title>
        <authorList>
            <person name="Vega J.M."/>
            <person name="Podio M."/>
            <person name="Orjuela J."/>
            <person name="Siena L.A."/>
            <person name="Pessino S.C."/>
            <person name="Combes M.C."/>
            <person name="Mariac C."/>
            <person name="Albertini E."/>
            <person name="Pupilli F."/>
            <person name="Ortiz J.P.A."/>
            <person name="Leblanc O."/>
        </authorList>
    </citation>
    <scope>NUCLEOTIDE SEQUENCE [LARGE SCALE GENOMIC DNA]</scope>
    <source>
        <strain evidence="1">R1</strain>
        <tissue evidence="1">Leaf</tissue>
    </source>
</reference>